<reference evidence="1 2" key="1">
    <citation type="journal article" date="2024" name="BMC Genomics">
        <title>De novo assembly and annotation of Popillia japonica's genome with initial clues to its potential as an invasive pest.</title>
        <authorList>
            <person name="Cucini C."/>
            <person name="Boschi S."/>
            <person name="Funari R."/>
            <person name="Cardaioli E."/>
            <person name="Iannotti N."/>
            <person name="Marturano G."/>
            <person name="Paoli F."/>
            <person name="Bruttini M."/>
            <person name="Carapelli A."/>
            <person name="Frati F."/>
            <person name="Nardi F."/>
        </authorList>
    </citation>
    <scope>NUCLEOTIDE SEQUENCE [LARGE SCALE GENOMIC DNA]</scope>
    <source>
        <strain evidence="1">DMR45628</strain>
    </source>
</reference>
<evidence type="ECO:0000313" key="2">
    <source>
        <dbReference type="Proteomes" id="UP001458880"/>
    </source>
</evidence>
<protein>
    <submittedName>
        <fullName evidence="1">Uncharacterized protein</fullName>
    </submittedName>
</protein>
<proteinExistence type="predicted"/>
<dbReference type="Proteomes" id="UP001458880">
    <property type="component" value="Unassembled WGS sequence"/>
</dbReference>
<organism evidence="1 2">
    <name type="scientific">Popillia japonica</name>
    <name type="common">Japanese beetle</name>
    <dbReference type="NCBI Taxonomy" id="7064"/>
    <lineage>
        <taxon>Eukaryota</taxon>
        <taxon>Metazoa</taxon>
        <taxon>Ecdysozoa</taxon>
        <taxon>Arthropoda</taxon>
        <taxon>Hexapoda</taxon>
        <taxon>Insecta</taxon>
        <taxon>Pterygota</taxon>
        <taxon>Neoptera</taxon>
        <taxon>Endopterygota</taxon>
        <taxon>Coleoptera</taxon>
        <taxon>Polyphaga</taxon>
        <taxon>Scarabaeiformia</taxon>
        <taxon>Scarabaeidae</taxon>
        <taxon>Rutelinae</taxon>
        <taxon>Popillia</taxon>
    </lineage>
</organism>
<evidence type="ECO:0000313" key="1">
    <source>
        <dbReference type="EMBL" id="KAK9702008.1"/>
    </source>
</evidence>
<comment type="caution">
    <text evidence="1">The sequence shown here is derived from an EMBL/GenBank/DDBJ whole genome shotgun (WGS) entry which is preliminary data.</text>
</comment>
<name>A0AAW1JF72_POPJA</name>
<dbReference type="AlphaFoldDB" id="A0AAW1JF72"/>
<accession>A0AAW1JF72</accession>
<keyword evidence="2" id="KW-1185">Reference proteome</keyword>
<gene>
    <name evidence="1" type="ORF">QE152_g30240</name>
</gene>
<dbReference type="PANTHER" id="PTHR33053:SF24">
    <property type="entry name" value="TRANSPOSASE DOMAIN-CONTAINING PROTEIN"/>
    <property type="match status" value="1"/>
</dbReference>
<dbReference type="PANTHER" id="PTHR33053">
    <property type="entry name" value="PROTEIN, PUTATIVE-RELATED"/>
    <property type="match status" value="1"/>
</dbReference>
<dbReference type="EMBL" id="JASPKY010000402">
    <property type="protein sequence ID" value="KAK9702008.1"/>
    <property type="molecule type" value="Genomic_DNA"/>
</dbReference>
<sequence>MVTCVKNHNGYFGCSKCTVEGEYIEHTVVFPEITCALRTDESFVSKSQPEYHRDTSILECLNIGMVTQVPVDYMHLVCLGVTKRLIQFWIKGNASIRLTPEQVKKFDDTSN</sequence>